<sequence>MTFQAKGNIRTTRSNFALGDINITKIKTSVRSHPVISLTAAVAVVVGAAWGGVHYATAESGVDVSVVGEPGAAGAVRTAEEIRVAERIGDAASWCTLVAPGDAGCEKSLSGAFAGRSPEYRRKVDAVTIGEATASATAAQVPLSWDGKKEGTIPLEWSGGRWQLGASDYALVKLGGGVFLSLVDSKEGNLKLGGIPIPS</sequence>
<proteinExistence type="predicted"/>
<evidence type="ECO:0000313" key="3">
    <source>
        <dbReference type="Proteomes" id="UP000471293"/>
    </source>
</evidence>
<protein>
    <submittedName>
        <fullName evidence="2">Uncharacterized protein</fullName>
    </submittedName>
</protein>
<organism evidence="2 3">
    <name type="scientific">Streptomyces halstedii</name>
    <dbReference type="NCBI Taxonomy" id="1944"/>
    <lineage>
        <taxon>Bacteria</taxon>
        <taxon>Bacillati</taxon>
        <taxon>Actinomycetota</taxon>
        <taxon>Actinomycetes</taxon>
        <taxon>Kitasatosporales</taxon>
        <taxon>Streptomycetaceae</taxon>
        <taxon>Streptomyces</taxon>
    </lineage>
</organism>
<dbReference type="EMBL" id="JAAGLQ010000261">
    <property type="protein sequence ID" value="NEA16421.1"/>
    <property type="molecule type" value="Genomic_DNA"/>
</dbReference>
<accession>A0A6N9TY51</accession>
<reference evidence="2 3" key="1">
    <citation type="submission" date="2020-01" db="EMBL/GenBank/DDBJ databases">
        <title>Insect and environment-associated Actinomycetes.</title>
        <authorList>
            <person name="Currrie C."/>
            <person name="Chevrette M."/>
            <person name="Carlson C."/>
            <person name="Stubbendieck R."/>
            <person name="Wendt-Pienkowski E."/>
        </authorList>
    </citation>
    <scope>NUCLEOTIDE SEQUENCE [LARGE SCALE GENOMIC DNA]</scope>
    <source>
        <strain evidence="2 3">SID11342</strain>
    </source>
</reference>
<keyword evidence="1" id="KW-0472">Membrane</keyword>
<keyword evidence="1" id="KW-0812">Transmembrane</keyword>
<dbReference type="AlphaFoldDB" id="A0A6N9TY51"/>
<feature type="transmembrane region" description="Helical" evidence="1">
    <location>
        <begin position="35"/>
        <end position="56"/>
    </location>
</feature>
<dbReference type="Proteomes" id="UP000471293">
    <property type="component" value="Unassembled WGS sequence"/>
</dbReference>
<gene>
    <name evidence="2" type="ORF">G3I29_12940</name>
</gene>
<keyword evidence="1" id="KW-1133">Transmembrane helix</keyword>
<evidence type="ECO:0000256" key="1">
    <source>
        <dbReference type="SAM" id="Phobius"/>
    </source>
</evidence>
<name>A0A6N9TY51_STRHA</name>
<evidence type="ECO:0000313" key="2">
    <source>
        <dbReference type="EMBL" id="NEA16421.1"/>
    </source>
</evidence>
<comment type="caution">
    <text evidence="2">The sequence shown here is derived from an EMBL/GenBank/DDBJ whole genome shotgun (WGS) entry which is preliminary data.</text>
</comment>